<proteinExistence type="predicted"/>
<accession>A0ABQ9IP94</accession>
<sequence length="909" mass="99756">MVGDEQSNRSATAAPYRKAKKVHCPGQLCWHCNILNPSVNRKLLAVGFMRYFARFYGCSNSAWLVVKTLTSRDWLSQLVALSAQREWFAREPGLTHASQSQARNSASLISGARTSFSLPASLCPSRSLSSSLHSFPLCETTKYVCEDTMNTLYSSLAMADRFRYREFKVTPGLSYVGNVGKVAVGRRVFSGFFRFLAVAFQLSPYSSTSLPQVTPHGQINSAEIEAGSCKKQEHPLSSKTGGVGQGAAVVQRLGSPLPTKENKVVRFPARALLFSRTWDSCRTMQLFGGFSQGSPISPRPCIPALLQAVTVDTYRKGMQTSEDPFMRTWTWTKAIFKSEYEQWRANRGGYAVARRGCYPCSYANPRQPRERSSEELPSAGRTRSLIGRAWLFSRAWSLIGERGSVILSACEAAARAMFQFCILNYYVANFHNLISICINYLSAALTKNSYLLCEETPVPTTAMFADLIETESPGYLHVGNSADVSVCQRFEPRTSHTPDCATGGRPHISETIGLRAYTSPRATGGHHTVFSWEQACMGDVGLRDVVSPGTTTWDWGARRYRKWLAGSGEHDAMTRATPSPPPTTSVPLDDTSGQCSSGRPNTLSYTLSTAPSKDMVGANEDLFGSTRCVGQFWFIQNKLETRPRLEPKPSEHELRVLATTAERLAREEIWAAPNSEVLRASEGAASWVWSSAGTQGRRKREISEKTDRPAASLNMNPKLNKLNALQLNFELIKFLGGASDLSHPHPSPSLPLVSNRDAISSQCTCVLCTKAEKYTGVNTSSTEGLLPSTDKKPTQDSNPTRQATFSKAPQSQSRLFIVLGLRSVGNLSPSQYRAALLTAVGLRPLMDRPVIAFISAKSLQEMLNRLASESSVDDALSGPDGRLSSCRTKQELGTKLSVMSMMKVAATQI</sequence>
<evidence type="ECO:0000313" key="2">
    <source>
        <dbReference type="EMBL" id="KAJ8898518.1"/>
    </source>
</evidence>
<evidence type="ECO:0000256" key="1">
    <source>
        <dbReference type="SAM" id="MobiDB-lite"/>
    </source>
</evidence>
<keyword evidence="3" id="KW-1185">Reference proteome</keyword>
<dbReference type="Proteomes" id="UP001159363">
    <property type="component" value="Chromosome 1"/>
</dbReference>
<organism evidence="2 3">
    <name type="scientific">Dryococelus australis</name>
    <dbReference type="NCBI Taxonomy" id="614101"/>
    <lineage>
        <taxon>Eukaryota</taxon>
        <taxon>Metazoa</taxon>
        <taxon>Ecdysozoa</taxon>
        <taxon>Arthropoda</taxon>
        <taxon>Hexapoda</taxon>
        <taxon>Insecta</taxon>
        <taxon>Pterygota</taxon>
        <taxon>Neoptera</taxon>
        <taxon>Polyneoptera</taxon>
        <taxon>Phasmatodea</taxon>
        <taxon>Verophasmatodea</taxon>
        <taxon>Anareolatae</taxon>
        <taxon>Phasmatidae</taxon>
        <taxon>Eurycanthinae</taxon>
        <taxon>Dryococelus</taxon>
    </lineage>
</organism>
<evidence type="ECO:0000313" key="3">
    <source>
        <dbReference type="Proteomes" id="UP001159363"/>
    </source>
</evidence>
<feature type="region of interest" description="Disordered" evidence="1">
    <location>
        <begin position="570"/>
        <end position="600"/>
    </location>
</feature>
<name>A0ABQ9IP94_9NEOP</name>
<comment type="caution">
    <text evidence="2">The sequence shown here is derived from an EMBL/GenBank/DDBJ whole genome shotgun (WGS) entry which is preliminary data.</text>
</comment>
<feature type="compositionally biased region" description="Polar residues" evidence="1">
    <location>
        <begin position="795"/>
        <end position="808"/>
    </location>
</feature>
<protein>
    <submittedName>
        <fullName evidence="2">Uncharacterized protein</fullName>
    </submittedName>
</protein>
<reference evidence="2 3" key="1">
    <citation type="submission" date="2023-02" db="EMBL/GenBank/DDBJ databases">
        <title>LHISI_Scaffold_Assembly.</title>
        <authorList>
            <person name="Stuart O.P."/>
            <person name="Cleave R."/>
            <person name="Magrath M.J.L."/>
            <person name="Mikheyev A.S."/>
        </authorList>
    </citation>
    <scope>NUCLEOTIDE SEQUENCE [LARGE SCALE GENOMIC DNA]</scope>
    <source>
        <strain evidence="2">Daus_M_001</strain>
        <tissue evidence="2">Leg muscle</tissue>
    </source>
</reference>
<dbReference type="EMBL" id="JARBHB010000001">
    <property type="protein sequence ID" value="KAJ8898518.1"/>
    <property type="molecule type" value="Genomic_DNA"/>
</dbReference>
<gene>
    <name evidence="2" type="ORF">PR048_003878</name>
</gene>
<feature type="region of interest" description="Disordered" evidence="1">
    <location>
        <begin position="778"/>
        <end position="808"/>
    </location>
</feature>